<dbReference type="AlphaFoldDB" id="A0A2U2MVH1"/>
<dbReference type="GO" id="GO:0003746">
    <property type="term" value="F:translation elongation factor activity"/>
    <property type="evidence" value="ECO:0007669"/>
    <property type="project" value="UniProtKB-KW"/>
</dbReference>
<dbReference type="OrthoDB" id="9797227at2"/>
<dbReference type="GO" id="GO:0006354">
    <property type="term" value="P:DNA-templated transcription elongation"/>
    <property type="evidence" value="ECO:0007669"/>
    <property type="project" value="TreeGrafter"/>
</dbReference>
<dbReference type="GO" id="GO:0032784">
    <property type="term" value="P:regulation of DNA-templated transcription elongation"/>
    <property type="evidence" value="ECO:0007669"/>
    <property type="project" value="UniProtKB-UniRule"/>
</dbReference>
<evidence type="ECO:0000259" key="10">
    <source>
        <dbReference type="Pfam" id="PF01272"/>
    </source>
</evidence>
<evidence type="ECO:0000313" key="12">
    <source>
        <dbReference type="EMBL" id="PWG60845.1"/>
    </source>
</evidence>
<dbReference type="InterPro" id="IPR018151">
    <property type="entry name" value="TF_GreA/GreB_CS"/>
</dbReference>
<dbReference type="PIRSF" id="PIRSF006092">
    <property type="entry name" value="GreA_GreB"/>
    <property type="match status" value="1"/>
</dbReference>
<accession>A0A2U2MVH1</accession>
<comment type="function">
    <text evidence="6 8">Necessary for efficient RNA polymerase transcription elongation past template-encoded arresting sites. The arresting sites in DNA have the property of trapping a certain fraction of elongating RNA polymerases that pass through, resulting in locked ternary complexes. Cleavage of the nascent transcript by cleavage factors such as GreA or GreB allows the resumption of elongation from the new 3'terminus. GreA releases sequences of 2 to 3 nucleotides.</text>
</comment>
<keyword evidence="5 8" id="KW-0804">Transcription</keyword>
<reference evidence="12 13" key="1">
    <citation type="journal article" date="2018" name="Int. J. Syst. Evol. Microbiol.">
        <title>Bifidobacterium catulorum sp. nov., a novel taxon from the faeces of the baby common marmoset (Callithrix jacchus).</title>
        <authorList>
            <person name="Modesto M."/>
            <person name="Michelini S."/>
            <person name="Oki K."/>
            <person name="Biavati B."/>
            <person name="Watanabe K."/>
            <person name="Mattarelli P."/>
        </authorList>
    </citation>
    <scope>NUCLEOTIDE SEQUENCE [LARGE SCALE GENOMIC DNA]</scope>
    <source>
        <strain evidence="12 13">MRM 8.19</strain>
    </source>
</reference>
<dbReference type="PANTHER" id="PTHR30437">
    <property type="entry name" value="TRANSCRIPTION ELONGATION FACTOR GREA"/>
    <property type="match status" value="1"/>
</dbReference>
<evidence type="ECO:0000256" key="4">
    <source>
        <dbReference type="ARBA" id="ARBA00023125"/>
    </source>
</evidence>
<dbReference type="Gene3D" id="3.10.50.30">
    <property type="entry name" value="Transcription elongation factor, GreA/GreB, C-terminal domain"/>
    <property type="match status" value="1"/>
</dbReference>
<dbReference type="InterPro" id="IPR022691">
    <property type="entry name" value="Tscrpt_elong_fac_GreA/B_N"/>
</dbReference>
<dbReference type="RefSeq" id="WP_109136440.1">
    <property type="nucleotide sequence ID" value="NZ_QFFN01000001.1"/>
</dbReference>
<dbReference type="GO" id="GO:0070063">
    <property type="term" value="F:RNA polymerase binding"/>
    <property type="evidence" value="ECO:0007669"/>
    <property type="project" value="InterPro"/>
</dbReference>
<dbReference type="Pfam" id="PF03449">
    <property type="entry name" value="GreA_GreB_N"/>
    <property type="match status" value="1"/>
</dbReference>
<dbReference type="SUPFAM" id="SSF46557">
    <property type="entry name" value="GreA transcript cleavage protein, N-terminal domain"/>
    <property type="match status" value="1"/>
</dbReference>
<dbReference type="InterPro" id="IPR001437">
    <property type="entry name" value="Tscrpt_elong_fac_GreA/B_C"/>
</dbReference>
<dbReference type="SUPFAM" id="SSF54534">
    <property type="entry name" value="FKBP-like"/>
    <property type="match status" value="1"/>
</dbReference>
<gene>
    <name evidence="8" type="primary">greA</name>
    <name evidence="12" type="ORF">DF200_01075</name>
</gene>
<dbReference type="Pfam" id="PF01272">
    <property type="entry name" value="GreA_GreB"/>
    <property type="match status" value="1"/>
</dbReference>
<dbReference type="Proteomes" id="UP000245753">
    <property type="component" value="Unassembled WGS sequence"/>
</dbReference>
<dbReference type="InterPro" id="IPR028624">
    <property type="entry name" value="Tscrpt_elong_fac_GreA/B"/>
</dbReference>
<sequence>MAEEKPLLLTQEAYNELKSELERRQGPIREEIIAKVAAARAEGDLSENGGYQAAREAQRKNQGRIDELTVKLRRAKILQAPPAGEVGNGSLVTLDVMGNEMQYVLGPRDLSVATHYEIISPESPIGAAILGAKQGDTVSYKAPNGRDIQVTVKEAEPLPSES</sequence>
<evidence type="ECO:0000256" key="6">
    <source>
        <dbReference type="ARBA" id="ARBA00024916"/>
    </source>
</evidence>
<keyword evidence="4 8" id="KW-0238">DNA-binding</keyword>
<keyword evidence="3 8" id="KW-0805">Transcription regulation</keyword>
<feature type="region of interest" description="Disordered" evidence="9">
    <location>
        <begin position="41"/>
        <end position="61"/>
    </location>
</feature>
<comment type="similarity">
    <text evidence="1 8">Belongs to the GreA/GreB family.</text>
</comment>
<protein>
    <recommendedName>
        <fullName evidence="2 8">Transcription elongation factor GreA</fullName>
    </recommendedName>
    <alternativeName>
        <fullName evidence="7 8">Transcript cleavage factor GreA</fullName>
    </alternativeName>
</protein>
<feature type="domain" description="Transcription elongation factor GreA/GreB N-terminal" evidence="11">
    <location>
        <begin position="8"/>
        <end position="77"/>
    </location>
</feature>
<evidence type="ECO:0000256" key="3">
    <source>
        <dbReference type="ARBA" id="ARBA00023015"/>
    </source>
</evidence>
<dbReference type="FunFam" id="1.10.287.180:FF:000001">
    <property type="entry name" value="Transcription elongation factor GreA"/>
    <property type="match status" value="1"/>
</dbReference>
<evidence type="ECO:0000256" key="5">
    <source>
        <dbReference type="ARBA" id="ARBA00023163"/>
    </source>
</evidence>
<dbReference type="Gene3D" id="1.10.287.180">
    <property type="entry name" value="Transcription elongation factor, GreA/GreB, N-terminal domain"/>
    <property type="match status" value="1"/>
</dbReference>
<dbReference type="InterPro" id="IPR036805">
    <property type="entry name" value="Tscrpt_elong_fac_GreA/B_N_sf"/>
</dbReference>
<evidence type="ECO:0000256" key="9">
    <source>
        <dbReference type="SAM" id="MobiDB-lite"/>
    </source>
</evidence>
<evidence type="ECO:0000313" key="13">
    <source>
        <dbReference type="Proteomes" id="UP000245753"/>
    </source>
</evidence>
<dbReference type="GO" id="GO:0003677">
    <property type="term" value="F:DNA binding"/>
    <property type="evidence" value="ECO:0007669"/>
    <property type="project" value="UniProtKB-UniRule"/>
</dbReference>
<dbReference type="InterPro" id="IPR023459">
    <property type="entry name" value="Tscrpt_elong_fac_GreA/B_fam"/>
</dbReference>
<keyword evidence="13" id="KW-1185">Reference proteome</keyword>
<proteinExistence type="inferred from homology"/>
<evidence type="ECO:0000256" key="2">
    <source>
        <dbReference type="ARBA" id="ARBA00013729"/>
    </source>
</evidence>
<dbReference type="PROSITE" id="PS00830">
    <property type="entry name" value="GREAB_2"/>
    <property type="match status" value="1"/>
</dbReference>
<feature type="domain" description="Transcription elongation factor GreA/GreB C-terminal" evidence="10">
    <location>
        <begin position="82"/>
        <end position="156"/>
    </location>
</feature>
<dbReference type="InterPro" id="IPR036953">
    <property type="entry name" value="GreA/GreB_C_sf"/>
</dbReference>
<evidence type="ECO:0000256" key="7">
    <source>
        <dbReference type="ARBA" id="ARBA00030776"/>
    </source>
</evidence>
<dbReference type="PROSITE" id="PS00829">
    <property type="entry name" value="GREAB_1"/>
    <property type="match status" value="1"/>
</dbReference>
<keyword evidence="12" id="KW-0648">Protein biosynthesis</keyword>
<dbReference type="PANTHER" id="PTHR30437:SF4">
    <property type="entry name" value="TRANSCRIPTION ELONGATION FACTOR GREA"/>
    <property type="match status" value="1"/>
</dbReference>
<dbReference type="HAMAP" id="MF_00105">
    <property type="entry name" value="GreA_GreB"/>
    <property type="match status" value="1"/>
</dbReference>
<keyword evidence="12" id="KW-0251">Elongation factor</keyword>
<comment type="caution">
    <text evidence="12">The sequence shown here is derived from an EMBL/GenBank/DDBJ whole genome shotgun (WGS) entry which is preliminary data.</text>
</comment>
<name>A0A2U2MVH1_9BIFI</name>
<organism evidence="12 13">
    <name type="scientific">Bifidobacterium catulorum</name>
    <dbReference type="NCBI Taxonomy" id="1630173"/>
    <lineage>
        <taxon>Bacteria</taxon>
        <taxon>Bacillati</taxon>
        <taxon>Actinomycetota</taxon>
        <taxon>Actinomycetes</taxon>
        <taxon>Bifidobacteriales</taxon>
        <taxon>Bifidobacteriaceae</taxon>
        <taxon>Bifidobacterium</taxon>
    </lineage>
</organism>
<evidence type="ECO:0000259" key="11">
    <source>
        <dbReference type="Pfam" id="PF03449"/>
    </source>
</evidence>
<evidence type="ECO:0000256" key="1">
    <source>
        <dbReference type="ARBA" id="ARBA00008213"/>
    </source>
</evidence>
<dbReference type="EMBL" id="QFFN01000001">
    <property type="protein sequence ID" value="PWG60845.1"/>
    <property type="molecule type" value="Genomic_DNA"/>
</dbReference>
<evidence type="ECO:0000256" key="8">
    <source>
        <dbReference type="HAMAP-Rule" id="MF_00105"/>
    </source>
</evidence>